<keyword evidence="4 7" id="KW-0255">Endonuclease</keyword>
<dbReference type="HAMAP" id="MF_00009">
    <property type="entry name" value="Endoribonucl_YbeY"/>
    <property type="match status" value="1"/>
</dbReference>
<keyword evidence="7" id="KW-0690">Ribosome biogenesis</keyword>
<evidence type="ECO:0000313" key="9">
    <source>
        <dbReference type="Proteomes" id="UP000324376"/>
    </source>
</evidence>
<accession>A0A5S5CEG8</accession>
<dbReference type="SUPFAM" id="SSF55486">
    <property type="entry name" value="Metalloproteases ('zincins'), catalytic domain"/>
    <property type="match status" value="1"/>
</dbReference>
<gene>
    <name evidence="7" type="primary">ybeY</name>
    <name evidence="8" type="ORF">BD809_10147</name>
</gene>
<evidence type="ECO:0000256" key="1">
    <source>
        <dbReference type="ARBA" id="ARBA00010875"/>
    </source>
</evidence>
<dbReference type="EMBL" id="VNHU01000001">
    <property type="protein sequence ID" value="TYP76902.1"/>
    <property type="molecule type" value="Genomic_DNA"/>
</dbReference>
<reference evidence="8 9" key="1">
    <citation type="submission" date="2019-07" db="EMBL/GenBank/DDBJ databases">
        <title>Genomic Encyclopedia of Archaeal and Bacterial Type Strains, Phase II (KMG-II): from individual species to whole genera.</title>
        <authorList>
            <person name="Goeker M."/>
        </authorList>
    </citation>
    <scope>NUCLEOTIDE SEQUENCE [LARGE SCALE GENOMIC DNA]</scope>
    <source>
        <strain evidence="8 9">DSM 17527</strain>
    </source>
</reference>
<evidence type="ECO:0000313" key="8">
    <source>
        <dbReference type="EMBL" id="TYP76902.1"/>
    </source>
</evidence>
<comment type="caution">
    <text evidence="8">The sequence shown here is derived from an EMBL/GenBank/DDBJ whole genome shotgun (WGS) entry which is preliminary data.</text>
</comment>
<evidence type="ECO:0000256" key="4">
    <source>
        <dbReference type="ARBA" id="ARBA00022759"/>
    </source>
</evidence>
<name>A0A5S5CEG8_9FLAO</name>
<evidence type="ECO:0000256" key="6">
    <source>
        <dbReference type="ARBA" id="ARBA00022833"/>
    </source>
</evidence>
<keyword evidence="7" id="KW-0963">Cytoplasm</keyword>
<dbReference type="PANTHER" id="PTHR46986">
    <property type="entry name" value="ENDORIBONUCLEASE YBEY, CHLOROPLASTIC"/>
    <property type="match status" value="1"/>
</dbReference>
<dbReference type="PANTHER" id="PTHR46986:SF1">
    <property type="entry name" value="ENDORIBONUCLEASE YBEY, CHLOROPLASTIC"/>
    <property type="match status" value="1"/>
</dbReference>
<dbReference type="AlphaFoldDB" id="A0A5S5CEG8"/>
<keyword evidence="6 7" id="KW-0862">Zinc</keyword>
<dbReference type="InterPro" id="IPR023091">
    <property type="entry name" value="MetalPrtase_cat_dom_sf_prd"/>
</dbReference>
<keyword evidence="3 7" id="KW-0479">Metal-binding</keyword>
<dbReference type="Proteomes" id="UP000324376">
    <property type="component" value="Unassembled WGS sequence"/>
</dbReference>
<dbReference type="GO" id="GO:0005737">
    <property type="term" value="C:cytoplasm"/>
    <property type="evidence" value="ECO:0007669"/>
    <property type="project" value="UniProtKB-SubCell"/>
</dbReference>
<dbReference type="Gene3D" id="3.40.390.30">
    <property type="entry name" value="Metalloproteases ('zincins'), catalytic domain"/>
    <property type="match status" value="1"/>
</dbReference>
<dbReference type="NCBIfam" id="TIGR00043">
    <property type="entry name" value="rRNA maturation RNase YbeY"/>
    <property type="match status" value="1"/>
</dbReference>
<keyword evidence="9" id="KW-1185">Reference proteome</keyword>
<dbReference type="GO" id="GO:0004521">
    <property type="term" value="F:RNA endonuclease activity"/>
    <property type="evidence" value="ECO:0007669"/>
    <property type="project" value="UniProtKB-UniRule"/>
</dbReference>
<dbReference type="EC" id="3.1.-.-" evidence="7"/>
<dbReference type="InterPro" id="IPR002036">
    <property type="entry name" value="YbeY"/>
</dbReference>
<dbReference type="Pfam" id="PF02130">
    <property type="entry name" value="YbeY"/>
    <property type="match status" value="1"/>
</dbReference>
<comment type="similarity">
    <text evidence="1 7">Belongs to the endoribonuclease YbeY family.</text>
</comment>
<keyword evidence="5 7" id="KW-0378">Hydrolase</keyword>
<sequence>MISFYYEENTQKLKEQPLINWLKNVAVTEKKTIDEITYIICDDEYLLDINKKFLDHDTYTDIITFDNSIGKILSADIFISQERVIENAIIFGCSVEEEMRRVLVHGVLHLCGYTDKTDDEQALMTAKENEKLALFHVEQ</sequence>
<dbReference type="GO" id="GO:0006364">
    <property type="term" value="P:rRNA processing"/>
    <property type="evidence" value="ECO:0007669"/>
    <property type="project" value="UniProtKB-UniRule"/>
</dbReference>
<evidence type="ECO:0000256" key="5">
    <source>
        <dbReference type="ARBA" id="ARBA00022801"/>
    </source>
</evidence>
<keyword evidence="2 7" id="KW-0540">Nuclease</keyword>
<protein>
    <recommendedName>
        <fullName evidence="7">Endoribonuclease YbeY</fullName>
        <ecNumber evidence="7">3.1.-.-</ecNumber>
    </recommendedName>
</protein>
<evidence type="ECO:0000256" key="3">
    <source>
        <dbReference type="ARBA" id="ARBA00022723"/>
    </source>
</evidence>
<feature type="binding site" evidence="7">
    <location>
        <position position="105"/>
    </location>
    <ligand>
        <name>Zn(2+)</name>
        <dbReference type="ChEBI" id="CHEBI:29105"/>
        <note>catalytic</note>
    </ligand>
</feature>
<feature type="binding site" evidence="7">
    <location>
        <position position="109"/>
    </location>
    <ligand>
        <name>Zn(2+)</name>
        <dbReference type="ChEBI" id="CHEBI:29105"/>
        <note>catalytic</note>
    </ligand>
</feature>
<evidence type="ECO:0000256" key="7">
    <source>
        <dbReference type="HAMAP-Rule" id="MF_00009"/>
    </source>
</evidence>
<dbReference type="RefSeq" id="WP_148780944.1">
    <property type="nucleotide sequence ID" value="NZ_VNHU01000001.1"/>
</dbReference>
<keyword evidence="7" id="KW-0698">rRNA processing</keyword>
<organism evidence="8 9">
    <name type="scientific">Aquimarina intermedia</name>
    <dbReference type="NCBI Taxonomy" id="350814"/>
    <lineage>
        <taxon>Bacteria</taxon>
        <taxon>Pseudomonadati</taxon>
        <taxon>Bacteroidota</taxon>
        <taxon>Flavobacteriia</taxon>
        <taxon>Flavobacteriales</taxon>
        <taxon>Flavobacteriaceae</taxon>
        <taxon>Aquimarina</taxon>
    </lineage>
</organism>
<evidence type="ECO:0000256" key="2">
    <source>
        <dbReference type="ARBA" id="ARBA00022722"/>
    </source>
</evidence>
<dbReference type="GO" id="GO:0004222">
    <property type="term" value="F:metalloendopeptidase activity"/>
    <property type="evidence" value="ECO:0007669"/>
    <property type="project" value="InterPro"/>
</dbReference>
<comment type="subcellular location">
    <subcellularLocation>
        <location evidence="7">Cytoplasm</location>
    </subcellularLocation>
</comment>
<comment type="cofactor">
    <cofactor evidence="7">
        <name>Zn(2+)</name>
        <dbReference type="ChEBI" id="CHEBI:29105"/>
    </cofactor>
    <text evidence="7">Binds 1 zinc ion.</text>
</comment>
<dbReference type="GO" id="GO:0008270">
    <property type="term" value="F:zinc ion binding"/>
    <property type="evidence" value="ECO:0007669"/>
    <property type="project" value="UniProtKB-UniRule"/>
</dbReference>
<proteinExistence type="inferred from homology"/>
<comment type="function">
    <text evidence="7">Single strand-specific metallo-endoribonuclease involved in late-stage 70S ribosome quality control and in maturation of the 3' terminus of the 16S rRNA.</text>
</comment>
<feature type="binding site" evidence="7">
    <location>
        <position position="115"/>
    </location>
    <ligand>
        <name>Zn(2+)</name>
        <dbReference type="ChEBI" id="CHEBI:29105"/>
        <note>catalytic</note>
    </ligand>
</feature>
<dbReference type="OrthoDB" id="9811984at2"/>